<proteinExistence type="predicted"/>
<evidence type="ECO:0000313" key="1">
    <source>
        <dbReference type="EMBL" id="CDW42037.1"/>
    </source>
</evidence>
<protein>
    <submittedName>
        <fullName evidence="1">Uncharacterized protein</fullName>
    </submittedName>
</protein>
<dbReference type="EMBL" id="HACA01024676">
    <property type="protein sequence ID" value="CDW42037.1"/>
    <property type="molecule type" value="Transcribed_RNA"/>
</dbReference>
<sequence>MLCDCLNYYLCIQSTLFGLQTSK</sequence>
<name>A0A0K2UVU1_LEPSM</name>
<organism evidence="1">
    <name type="scientific">Lepeophtheirus salmonis</name>
    <name type="common">Salmon louse</name>
    <name type="synonym">Caligus salmonis</name>
    <dbReference type="NCBI Taxonomy" id="72036"/>
    <lineage>
        <taxon>Eukaryota</taxon>
        <taxon>Metazoa</taxon>
        <taxon>Ecdysozoa</taxon>
        <taxon>Arthropoda</taxon>
        <taxon>Crustacea</taxon>
        <taxon>Multicrustacea</taxon>
        <taxon>Hexanauplia</taxon>
        <taxon>Copepoda</taxon>
        <taxon>Siphonostomatoida</taxon>
        <taxon>Caligidae</taxon>
        <taxon>Lepeophtheirus</taxon>
    </lineage>
</organism>
<accession>A0A0K2UVU1</accession>
<dbReference type="AlphaFoldDB" id="A0A0K2UVU1"/>
<reference evidence="1" key="1">
    <citation type="submission" date="2014-05" db="EMBL/GenBank/DDBJ databases">
        <authorList>
            <person name="Chronopoulou M."/>
        </authorList>
    </citation>
    <scope>NUCLEOTIDE SEQUENCE</scope>
    <source>
        <tissue evidence="1">Whole organism</tissue>
    </source>
</reference>